<dbReference type="SUPFAM" id="SSF51735">
    <property type="entry name" value="NAD(P)-binding Rossmann-fold domains"/>
    <property type="match status" value="1"/>
</dbReference>
<dbReference type="PRINTS" id="PR00080">
    <property type="entry name" value="SDRFAMILY"/>
</dbReference>
<dbReference type="InterPro" id="IPR020904">
    <property type="entry name" value="Sc_DH/Rdtase_CS"/>
</dbReference>
<dbReference type="InterPro" id="IPR002347">
    <property type="entry name" value="SDR_fam"/>
</dbReference>
<evidence type="ECO:0000313" key="5">
    <source>
        <dbReference type="EMBL" id="KAK5081304.1"/>
    </source>
</evidence>
<dbReference type="GO" id="GO:0016614">
    <property type="term" value="F:oxidoreductase activity, acting on CH-OH group of donors"/>
    <property type="evidence" value="ECO:0007669"/>
    <property type="project" value="UniProtKB-ARBA"/>
</dbReference>
<comment type="caution">
    <text evidence="5">The sequence shown here is derived from an EMBL/GenBank/DDBJ whole genome shotgun (WGS) entry which is preliminary data.</text>
</comment>
<proteinExistence type="inferred from homology"/>
<keyword evidence="2" id="KW-0521">NADP</keyword>
<feature type="compositionally biased region" description="Basic and acidic residues" evidence="4">
    <location>
        <begin position="27"/>
        <end position="40"/>
    </location>
</feature>
<organism evidence="5 6">
    <name type="scientific">Lithohypha guttulata</name>
    <dbReference type="NCBI Taxonomy" id="1690604"/>
    <lineage>
        <taxon>Eukaryota</taxon>
        <taxon>Fungi</taxon>
        <taxon>Dikarya</taxon>
        <taxon>Ascomycota</taxon>
        <taxon>Pezizomycotina</taxon>
        <taxon>Eurotiomycetes</taxon>
        <taxon>Chaetothyriomycetidae</taxon>
        <taxon>Chaetothyriales</taxon>
        <taxon>Trichomeriaceae</taxon>
        <taxon>Lithohypha</taxon>
    </lineage>
</organism>
<dbReference type="AlphaFoldDB" id="A0AAN7YD71"/>
<evidence type="ECO:0000256" key="2">
    <source>
        <dbReference type="ARBA" id="ARBA00022857"/>
    </source>
</evidence>
<evidence type="ECO:0000256" key="3">
    <source>
        <dbReference type="ARBA" id="ARBA00023002"/>
    </source>
</evidence>
<accession>A0AAN7YD71</accession>
<dbReference type="FunFam" id="3.40.50.720:FF:000084">
    <property type="entry name" value="Short-chain dehydrogenase reductase"/>
    <property type="match status" value="1"/>
</dbReference>
<comment type="similarity">
    <text evidence="1">Belongs to the short-chain dehydrogenases/reductases (SDR) family.</text>
</comment>
<name>A0AAN7YD71_9EURO</name>
<dbReference type="Pfam" id="PF13561">
    <property type="entry name" value="adh_short_C2"/>
    <property type="match status" value="1"/>
</dbReference>
<dbReference type="PROSITE" id="PS00061">
    <property type="entry name" value="ADH_SHORT"/>
    <property type="match status" value="1"/>
</dbReference>
<reference evidence="5 6" key="1">
    <citation type="submission" date="2023-08" db="EMBL/GenBank/DDBJ databases">
        <title>Black Yeasts Isolated from many extreme environments.</title>
        <authorList>
            <person name="Coleine C."/>
            <person name="Stajich J.E."/>
            <person name="Selbmann L."/>
        </authorList>
    </citation>
    <scope>NUCLEOTIDE SEQUENCE [LARGE SCALE GENOMIC DNA]</scope>
    <source>
        <strain evidence="5 6">CCFEE 5910</strain>
    </source>
</reference>
<dbReference type="InterPro" id="IPR036291">
    <property type="entry name" value="NAD(P)-bd_dom_sf"/>
</dbReference>
<dbReference type="Gene3D" id="3.40.50.720">
    <property type="entry name" value="NAD(P)-binding Rossmann-like Domain"/>
    <property type="match status" value="1"/>
</dbReference>
<dbReference type="PANTHER" id="PTHR48107:SF16">
    <property type="entry name" value="NADPH-DEPENDENT ALDEHYDE REDUCTASE 1, CHLOROPLASTIC"/>
    <property type="match status" value="1"/>
</dbReference>
<keyword evidence="6" id="KW-1185">Reference proteome</keyword>
<evidence type="ECO:0000256" key="4">
    <source>
        <dbReference type="SAM" id="MobiDB-lite"/>
    </source>
</evidence>
<evidence type="ECO:0008006" key="7">
    <source>
        <dbReference type="Google" id="ProtNLM"/>
    </source>
</evidence>
<dbReference type="PRINTS" id="PR00081">
    <property type="entry name" value="GDHRDH"/>
</dbReference>
<protein>
    <recommendedName>
        <fullName evidence="7">Oxidoreductase</fullName>
    </recommendedName>
</protein>
<dbReference type="PANTHER" id="PTHR48107">
    <property type="entry name" value="NADPH-DEPENDENT ALDEHYDE REDUCTASE-LIKE PROTEIN, CHLOROPLASTIC-RELATED"/>
    <property type="match status" value="1"/>
</dbReference>
<dbReference type="EMBL" id="JAVRRJ010000010">
    <property type="protein sequence ID" value="KAK5081304.1"/>
    <property type="molecule type" value="Genomic_DNA"/>
</dbReference>
<feature type="compositionally biased region" description="Polar residues" evidence="4">
    <location>
        <begin position="16"/>
        <end position="26"/>
    </location>
</feature>
<evidence type="ECO:0000256" key="1">
    <source>
        <dbReference type="ARBA" id="ARBA00006484"/>
    </source>
</evidence>
<dbReference type="Proteomes" id="UP001309876">
    <property type="component" value="Unassembled WGS sequence"/>
</dbReference>
<evidence type="ECO:0000313" key="6">
    <source>
        <dbReference type="Proteomes" id="UP001309876"/>
    </source>
</evidence>
<keyword evidence="3" id="KW-0560">Oxidoreductase</keyword>
<gene>
    <name evidence="5" type="ORF">LTR05_008098</name>
</gene>
<feature type="region of interest" description="Disordered" evidence="4">
    <location>
        <begin position="1"/>
        <end position="41"/>
    </location>
</feature>
<sequence>MSAHGGQDGHFEPVKQAQQQSLPGSEQEMKPTSESTKLEGADGFVEYVPAGKLKGKSALITGGDSGIGRSVAILFAREGADITIVYLPDEQQDAEDTKKSVEKEGKQCLLIDGNLMDKETCRNAVQQHVDKYGQINVLVNNAGKQAQCKDFAEIDLDMVESVFRSNILAMFAITKYAVPHMKKGSSIINTTSTVAFRGTSSMVDYASSKGAIVAFTRSLAKNLLPKGIRVNAVAPGPVHTPLQPASRPAEEMEGFGEQSQLGRVGQPSEIAPSFVFLAAKDSELYYGQILHAYPLGD</sequence>